<keyword evidence="1" id="KW-0430">Lectin</keyword>
<evidence type="ECO:0000313" key="4">
    <source>
        <dbReference type="Proteomes" id="UP001152561"/>
    </source>
</evidence>
<reference evidence="4" key="1">
    <citation type="journal article" date="2023" name="Proc. Natl. Acad. Sci. U.S.A.">
        <title>Genomic and structural basis for evolution of tropane alkaloid biosynthesis.</title>
        <authorList>
            <person name="Wanga Y.-J."/>
            <person name="Taina T."/>
            <person name="Yua J.-Y."/>
            <person name="Lia J."/>
            <person name="Xua B."/>
            <person name="Chenc J."/>
            <person name="D'Auriad J.C."/>
            <person name="Huanga J.-P."/>
            <person name="Huanga S.-X."/>
        </authorList>
    </citation>
    <scope>NUCLEOTIDE SEQUENCE [LARGE SCALE GENOMIC DNA]</scope>
    <source>
        <strain evidence="4">cv. KIB-2019</strain>
    </source>
</reference>
<dbReference type="AlphaFoldDB" id="A0A9Q1MWI6"/>
<dbReference type="SUPFAM" id="SSF49899">
    <property type="entry name" value="Concanavalin A-like lectins/glucanases"/>
    <property type="match status" value="1"/>
</dbReference>
<dbReference type="SMART" id="SM00908">
    <property type="entry name" value="Gal-bind_lectin"/>
    <property type="match status" value="1"/>
</dbReference>
<dbReference type="Gene3D" id="2.60.120.200">
    <property type="match status" value="1"/>
</dbReference>
<evidence type="ECO:0000256" key="1">
    <source>
        <dbReference type="RuleBase" id="RU102079"/>
    </source>
</evidence>
<dbReference type="FunFam" id="2.60.120.200:FF:000071">
    <property type="entry name" value="Hydroxyproline O-galactosyltransferase GALT2"/>
    <property type="match status" value="1"/>
</dbReference>
<keyword evidence="4" id="KW-1185">Reference proteome</keyword>
<dbReference type="InterPro" id="IPR001079">
    <property type="entry name" value="Galectin_CRD"/>
</dbReference>
<proteinExistence type="predicted"/>
<dbReference type="OrthoDB" id="1723165at2759"/>
<dbReference type="PROSITE" id="PS51304">
    <property type="entry name" value="GALECTIN"/>
    <property type="match status" value="1"/>
</dbReference>
<dbReference type="GO" id="GO:0030246">
    <property type="term" value="F:carbohydrate binding"/>
    <property type="evidence" value="ECO:0007669"/>
    <property type="project" value="UniProtKB-UniRule"/>
</dbReference>
<name>A0A9Q1MWI6_9SOLA</name>
<dbReference type="GO" id="GO:1901137">
    <property type="term" value="P:carbohydrate derivative biosynthetic process"/>
    <property type="evidence" value="ECO:0007669"/>
    <property type="project" value="UniProtKB-ARBA"/>
</dbReference>
<dbReference type="Pfam" id="PF00337">
    <property type="entry name" value="Gal-bind_lectin"/>
    <property type="match status" value="1"/>
</dbReference>
<gene>
    <name evidence="3" type="ORF">K7X08_006460</name>
</gene>
<evidence type="ECO:0000259" key="2">
    <source>
        <dbReference type="PROSITE" id="PS51304"/>
    </source>
</evidence>
<dbReference type="Proteomes" id="UP001152561">
    <property type="component" value="Unassembled WGS sequence"/>
</dbReference>
<dbReference type="EMBL" id="JAJAGQ010000002">
    <property type="protein sequence ID" value="KAJ8569883.1"/>
    <property type="molecule type" value="Genomic_DNA"/>
</dbReference>
<protein>
    <recommendedName>
        <fullName evidence="1">Galectin</fullName>
    </recommendedName>
</protein>
<organism evidence="3 4">
    <name type="scientific">Anisodus acutangulus</name>
    <dbReference type="NCBI Taxonomy" id="402998"/>
    <lineage>
        <taxon>Eukaryota</taxon>
        <taxon>Viridiplantae</taxon>
        <taxon>Streptophyta</taxon>
        <taxon>Embryophyta</taxon>
        <taxon>Tracheophyta</taxon>
        <taxon>Spermatophyta</taxon>
        <taxon>Magnoliopsida</taxon>
        <taxon>eudicotyledons</taxon>
        <taxon>Gunneridae</taxon>
        <taxon>Pentapetalae</taxon>
        <taxon>asterids</taxon>
        <taxon>lamiids</taxon>
        <taxon>Solanales</taxon>
        <taxon>Solanaceae</taxon>
        <taxon>Solanoideae</taxon>
        <taxon>Hyoscyameae</taxon>
        <taxon>Anisodus</taxon>
    </lineage>
</organism>
<dbReference type="InterPro" id="IPR013320">
    <property type="entry name" value="ConA-like_dom_sf"/>
</dbReference>
<evidence type="ECO:0000313" key="3">
    <source>
        <dbReference type="EMBL" id="KAJ8569883.1"/>
    </source>
</evidence>
<comment type="caution">
    <text evidence="3">The sequence shown here is derived from an EMBL/GenBank/DDBJ whole genome shotgun (WGS) entry which is preliminary data.</text>
</comment>
<accession>A0A9Q1MWI6</accession>
<sequence>MVIPCGLTSGSHITVVGTPRWAHEENDPKITLVKNDDETVGSPSLVRTLVKCEKWIRDDDDHSEESKATWWLKRLIGGRTKKVSIDWPYPFVENKLFVLTVSAGLEGYHINVDGRHITSFPYCTGFTLEDATGLFVNGDIDVHSVFAASLPSTHPSFAPQRHLEMLPKWSVQLLQSM</sequence>
<feature type="domain" description="Galectin" evidence="2">
    <location>
        <begin position="1"/>
        <end position="148"/>
    </location>
</feature>